<keyword evidence="3" id="KW-1185">Reference proteome</keyword>
<evidence type="ECO:0000256" key="1">
    <source>
        <dbReference type="SAM" id="MobiDB-lite"/>
    </source>
</evidence>
<protein>
    <submittedName>
        <fullName evidence="2">Uncharacterized protein</fullName>
    </submittedName>
</protein>
<gene>
    <name evidence="2" type="ORF">ATANTOWER_016815</name>
</gene>
<reference evidence="2 3" key="1">
    <citation type="submission" date="2021-07" db="EMBL/GenBank/DDBJ databases">
        <authorList>
            <person name="Palmer J.M."/>
        </authorList>
    </citation>
    <scope>NUCLEOTIDE SEQUENCE [LARGE SCALE GENOMIC DNA]</scope>
    <source>
        <strain evidence="2 3">AT_MEX2019</strain>
        <tissue evidence="2">Muscle</tissue>
    </source>
</reference>
<sequence>MRILCFEVNVGVNAESKPTNVFSLSVKPRDKSLPSDLGRRLTGRTLHLDETVWPLIQRNVSSTTEKIRKQQTVLTTNDRSKSTENTGIPLQNRLTPLLQNFDHLKGKLIFHQQGL</sequence>
<evidence type="ECO:0000313" key="3">
    <source>
        <dbReference type="Proteomes" id="UP001345963"/>
    </source>
</evidence>
<accession>A0ABU7AQ50</accession>
<name>A0ABU7AQ50_9TELE</name>
<dbReference type="Proteomes" id="UP001345963">
    <property type="component" value="Unassembled WGS sequence"/>
</dbReference>
<dbReference type="EMBL" id="JAHUTI010023145">
    <property type="protein sequence ID" value="MED6240154.1"/>
    <property type="molecule type" value="Genomic_DNA"/>
</dbReference>
<evidence type="ECO:0000313" key="2">
    <source>
        <dbReference type="EMBL" id="MED6240154.1"/>
    </source>
</evidence>
<proteinExistence type="predicted"/>
<feature type="region of interest" description="Disordered" evidence="1">
    <location>
        <begin position="67"/>
        <end position="88"/>
    </location>
</feature>
<comment type="caution">
    <text evidence="2">The sequence shown here is derived from an EMBL/GenBank/DDBJ whole genome shotgun (WGS) entry which is preliminary data.</text>
</comment>
<organism evidence="2 3">
    <name type="scientific">Ataeniobius toweri</name>
    <dbReference type="NCBI Taxonomy" id="208326"/>
    <lineage>
        <taxon>Eukaryota</taxon>
        <taxon>Metazoa</taxon>
        <taxon>Chordata</taxon>
        <taxon>Craniata</taxon>
        <taxon>Vertebrata</taxon>
        <taxon>Euteleostomi</taxon>
        <taxon>Actinopterygii</taxon>
        <taxon>Neopterygii</taxon>
        <taxon>Teleostei</taxon>
        <taxon>Neoteleostei</taxon>
        <taxon>Acanthomorphata</taxon>
        <taxon>Ovalentaria</taxon>
        <taxon>Atherinomorphae</taxon>
        <taxon>Cyprinodontiformes</taxon>
        <taxon>Goodeidae</taxon>
        <taxon>Ataeniobius</taxon>
    </lineage>
</organism>